<dbReference type="KEGG" id="vpn:A21D_00475"/>
<sequence>MRYRQQIKLTNAWIKRYAQSIGAPLQQKNNAFIAPSTMPTIFWQCFPNPPLHNCVVIHGSQQFIYSKPLVSGMVLDCELTLVKRKKLDTYTFFVFELTCKYNNCICVVSTITLKQVGVSTEVKSNK</sequence>
<dbReference type="RefSeq" id="WP_101932545.1">
    <property type="nucleotide sequence ID" value="NZ_CP018622.1"/>
</dbReference>
<reference evidence="2" key="1">
    <citation type="submission" date="2016-11" db="EMBL/GenBank/DDBJ databases">
        <title>Complete genome sequence of Virgibacillus pantothenticus 21D, a halophilic bacterium isolated from the deep hypersaline anoxic basin Discovery in the Mediterranean Sea.</title>
        <authorList>
            <person name="Zeaiter Z."/>
            <person name="Booth J.M."/>
            <person name="Prosdocimi E.M."/>
            <person name="Mapelli F."/>
            <person name="Fusi M."/>
            <person name="Daffonchio D."/>
            <person name="Borin S."/>
            <person name="Crotti E."/>
        </authorList>
    </citation>
    <scope>NUCLEOTIDE SEQUENCE [LARGE SCALE GENOMIC DNA]</scope>
    <source>
        <strain evidence="2">21D</strain>
    </source>
</reference>
<evidence type="ECO:0008006" key="3">
    <source>
        <dbReference type="Google" id="ProtNLM"/>
    </source>
</evidence>
<dbReference type="SUPFAM" id="SSF54637">
    <property type="entry name" value="Thioesterase/thiol ester dehydrase-isomerase"/>
    <property type="match status" value="1"/>
</dbReference>
<gene>
    <name evidence="1" type="ORF">A21D_00475</name>
</gene>
<protein>
    <recommendedName>
        <fullName evidence="3">N-terminal of MaoC-like dehydratase domain-containing protein</fullName>
    </recommendedName>
</protein>
<organism evidence="1 2">
    <name type="scientific">Virgibacillus dokdonensis</name>
    <dbReference type="NCBI Taxonomy" id="302167"/>
    <lineage>
        <taxon>Bacteria</taxon>
        <taxon>Bacillati</taxon>
        <taxon>Bacillota</taxon>
        <taxon>Bacilli</taxon>
        <taxon>Bacillales</taxon>
        <taxon>Bacillaceae</taxon>
        <taxon>Virgibacillus</taxon>
    </lineage>
</organism>
<dbReference type="AlphaFoldDB" id="A0A2K9IUW4"/>
<dbReference type="EMBL" id="CP018622">
    <property type="protein sequence ID" value="AUJ23588.1"/>
    <property type="molecule type" value="Genomic_DNA"/>
</dbReference>
<dbReference type="Proteomes" id="UP000234237">
    <property type="component" value="Chromosome"/>
</dbReference>
<dbReference type="InterPro" id="IPR029069">
    <property type="entry name" value="HotDog_dom_sf"/>
</dbReference>
<proteinExistence type="predicted"/>
<dbReference type="Gene3D" id="3.10.129.10">
    <property type="entry name" value="Hotdog Thioesterase"/>
    <property type="match status" value="1"/>
</dbReference>
<evidence type="ECO:0000313" key="2">
    <source>
        <dbReference type="Proteomes" id="UP000234237"/>
    </source>
</evidence>
<evidence type="ECO:0000313" key="1">
    <source>
        <dbReference type="EMBL" id="AUJ23588.1"/>
    </source>
</evidence>
<accession>A0A2K9IUW4</accession>
<name>A0A2K9IUW4_9BACI</name>